<accession>A0ABP7P082</accession>
<name>A0ABP7P082_9BACT</name>
<dbReference type="RefSeq" id="WP_345119831.1">
    <property type="nucleotide sequence ID" value="NZ_BAABDI010000001.1"/>
</dbReference>
<feature type="domain" description="Putative restriction endonuclease" evidence="1">
    <location>
        <begin position="16"/>
        <end position="176"/>
    </location>
</feature>
<dbReference type="CDD" id="cd06260">
    <property type="entry name" value="DUF820-like"/>
    <property type="match status" value="1"/>
</dbReference>
<evidence type="ECO:0000313" key="3">
    <source>
        <dbReference type="Proteomes" id="UP001501556"/>
    </source>
</evidence>
<dbReference type="Proteomes" id="UP001501556">
    <property type="component" value="Unassembled WGS sequence"/>
</dbReference>
<dbReference type="PANTHER" id="PTHR36558:SF1">
    <property type="entry name" value="RESTRICTION ENDONUCLEASE DOMAIN-CONTAINING PROTEIN-RELATED"/>
    <property type="match status" value="1"/>
</dbReference>
<keyword evidence="2" id="KW-0255">Endonuclease</keyword>
<dbReference type="Pfam" id="PF05685">
    <property type="entry name" value="Uma2"/>
    <property type="match status" value="1"/>
</dbReference>
<dbReference type="GO" id="GO:0004519">
    <property type="term" value="F:endonuclease activity"/>
    <property type="evidence" value="ECO:0007669"/>
    <property type="project" value="UniProtKB-KW"/>
</dbReference>
<evidence type="ECO:0000313" key="2">
    <source>
        <dbReference type="EMBL" id="GAA3957514.1"/>
    </source>
</evidence>
<keyword evidence="2" id="KW-0540">Nuclease</keyword>
<dbReference type="InterPro" id="IPR011335">
    <property type="entry name" value="Restrct_endonuc-II-like"/>
</dbReference>
<dbReference type="EMBL" id="BAABDI010000001">
    <property type="protein sequence ID" value="GAA3957514.1"/>
    <property type="molecule type" value="Genomic_DNA"/>
</dbReference>
<sequence>MSPPVRQIDSPKYVSPEDYLRREREAEYKHEYFNGEVRAVTGASYAHNLICANLTAIISRYLRGTTSNVVGSNQRLHVTEANAFCYPDLAVIHGTPEFLDDQTQENLLNPTLLVQIVTPTAEGWAGRFGLYRQLPGLQQFVLLHSPLPYAEWYWRDEQGRWLLTDTNARPGVLDLCSIGCQVPLAEVYKTTD</sequence>
<gene>
    <name evidence="2" type="ORF">GCM10022407_01130</name>
</gene>
<keyword evidence="3" id="KW-1185">Reference proteome</keyword>
<protein>
    <submittedName>
        <fullName evidence="2">Uma2 family endonuclease</fullName>
    </submittedName>
</protein>
<keyword evidence="2" id="KW-0378">Hydrolase</keyword>
<dbReference type="InterPro" id="IPR008538">
    <property type="entry name" value="Uma2"/>
</dbReference>
<dbReference type="Gene3D" id="3.90.1570.10">
    <property type="entry name" value="tt1808, chain A"/>
    <property type="match status" value="1"/>
</dbReference>
<dbReference type="PANTHER" id="PTHR36558">
    <property type="entry name" value="GLR1098 PROTEIN"/>
    <property type="match status" value="1"/>
</dbReference>
<organism evidence="2 3">
    <name type="scientific">Hymenobacter antarcticus</name>
    <dbReference type="NCBI Taxonomy" id="486270"/>
    <lineage>
        <taxon>Bacteria</taxon>
        <taxon>Pseudomonadati</taxon>
        <taxon>Bacteroidota</taxon>
        <taxon>Cytophagia</taxon>
        <taxon>Cytophagales</taxon>
        <taxon>Hymenobacteraceae</taxon>
        <taxon>Hymenobacter</taxon>
    </lineage>
</organism>
<comment type="caution">
    <text evidence="2">The sequence shown here is derived from an EMBL/GenBank/DDBJ whole genome shotgun (WGS) entry which is preliminary data.</text>
</comment>
<dbReference type="SUPFAM" id="SSF52980">
    <property type="entry name" value="Restriction endonuclease-like"/>
    <property type="match status" value="1"/>
</dbReference>
<evidence type="ECO:0000259" key="1">
    <source>
        <dbReference type="Pfam" id="PF05685"/>
    </source>
</evidence>
<proteinExistence type="predicted"/>
<reference evidence="3" key="1">
    <citation type="journal article" date="2019" name="Int. J. Syst. Evol. Microbiol.">
        <title>The Global Catalogue of Microorganisms (GCM) 10K type strain sequencing project: providing services to taxonomists for standard genome sequencing and annotation.</title>
        <authorList>
            <consortium name="The Broad Institute Genomics Platform"/>
            <consortium name="The Broad Institute Genome Sequencing Center for Infectious Disease"/>
            <person name="Wu L."/>
            <person name="Ma J."/>
        </authorList>
    </citation>
    <scope>NUCLEOTIDE SEQUENCE [LARGE SCALE GENOMIC DNA]</scope>
    <source>
        <strain evidence="3">JCM 17217</strain>
    </source>
</reference>
<dbReference type="InterPro" id="IPR012296">
    <property type="entry name" value="Nuclease_put_TT1808"/>
</dbReference>